<reference evidence="2 3" key="1">
    <citation type="submission" date="2019-03" db="EMBL/GenBank/DDBJ databases">
        <title>Glutamicibacter sp. LJH19 genome.</title>
        <authorList>
            <person name="Sinai Borker S."/>
            <person name="Kumar R."/>
        </authorList>
    </citation>
    <scope>NUCLEOTIDE SEQUENCE [LARGE SCALE GENOMIC DNA]</scope>
    <source>
        <strain evidence="2 3">LJH19</strain>
    </source>
</reference>
<organism evidence="2 3">
    <name type="scientific">Glutamicibacter arilaitensis</name>
    <dbReference type="NCBI Taxonomy" id="256701"/>
    <lineage>
        <taxon>Bacteria</taxon>
        <taxon>Bacillati</taxon>
        <taxon>Actinomycetota</taxon>
        <taxon>Actinomycetes</taxon>
        <taxon>Micrococcales</taxon>
        <taxon>Micrococcaceae</taxon>
        <taxon>Glutamicibacter</taxon>
    </lineage>
</organism>
<accession>A0A4Y8TZ41</accession>
<gene>
    <name evidence="2" type="ORF">EXY26_11005</name>
</gene>
<sequence>MSVARKHDLPPAAADSFATKPAGRIRILATLGMLCSSIFLLAACTSAAPQTSELDNGAPQAQAPSPYAPPTGKPAANPTKAPKDSAPQPEATKVPSDEPTPEIEKPADYSGVAFEAEGGKLPVVKRSGEAVSAADRLPADMEDESEASYRDGVSVKVSAIGNGTVKSEGPGYFTGAPYRVYEVRISNGTDKVLDISSVLAYLVLGKNQQVALPLYGEVEAYDFTGTIEAGKQASARYAFIVPEAGAPAKLQVDLDNLHAPGLFAVKAEKK</sequence>
<name>A0A4Y8TZ41_9MICC</name>
<feature type="region of interest" description="Disordered" evidence="1">
    <location>
        <begin position="50"/>
        <end position="105"/>
    </location>
</feature>
<evidence type="ECO:0000313" key="3">
    <source>
        <dbReference type="Proteomes" id="UP000297638"/>
    </source>
</evidence>
<comment type="caution">
    <text evidence="2">The sequence shown here is derived from an EMBL/GenBank/DDBJ whole genome shotgun (WGS) entry which is preliminary data.</text>
</comment>
<dbReference type="AlphaFoldDB" id="A0A4Y8TZ41"/>
<dbReference type="EMBL" id="SPDS01000001">
    <property type="protein sequence ID" value="TFH57475.1"/>
    <property type="molecule type" value="Genomic_DNA"/>
</dbReference>
<dbReference type="Proteomes" id="UP000297638">
    <property type="component" value="Unassembled WGS sequence"/>
</dbReference>
<evidence type="ECO:0000313" key="2">
    <source>
        <dbReference type="EMBL" id="TFH57475.1"/>
    </source>
</evidence>
<proteinExistence type="predicted"/>
<protein>
    <submittedName>
        <fullName evidence="2">DUF4352 domain-containing protein</fullName>
    </submittedName>
</protein>
<evidence type="ECO:0000256" key="1">
    <source>
        <dbReference type="SAM" id="MobiDB-lite"/>
    </source>
</evidence>
<dbReference type="RefSeq" id="WP_134780393.1">
    <property type="nucleotide sequence ID" value="NZ_SPDS01000001.1"/>
</dbReference>